<protein>
    <recommendedName>
        <fullName evidence="1">RNase H type-1 domain-containing protein</fullName>
    </recommendedName>
</protein>
<dbReference type="InterPro" id="IPR002156">
    <property type="entry name" value="RNaseH_domain"/>
</dbReference>
<dbReference type="EMBL" id="LWDX02015985">
    <property type="protein sequence ID" value="OEL34237.1"/>
    <property type="molecule type" value="Genomic_DNA"/>
</dbReference>
<name>A0A1E5WA30_9POAL</name>
<dbReference type="Gene3D" id="3.30.420.10">
    <property type="entry name" value="Ribonuclease H-like superfamily/Ribonuclease H"/>
    <property type="match status" value="1"/>
</dbReference>
<dbReference type="OrthoDB" id="687687at2759"/>
<dbReference type="GO" id="GO:0004523">
    <property type="term" value="F:RNA-DNA hybrid ribonuclease activity"/>
    <property type="evidence" value="ECO:0007669"/>
    <property type="project" value="InterPro"/>
</dbReference>
<dbReference type="Proteomes" id="UP000095767">
    <property type="component" value="Unassembled WGS sequence"/>
</dbReference>
<sequence>LLGVRFFRAGTQRKQRPLPVLKGSNWHLVGLINIFYLESDCARVVEKLKAKQQDRSLVWPLIKEVLEESRHFHRFEVHKIGREQNPVAHELAHLAIRSRESRVYFASFTKDVTLICNDIT</sequence>
<dbReference type="GO" id="GO:0003676">
    <property type="term" value="F:nucleic acid binding"/>
    <property type="evidence" value="ECO:0007669"/>
    <property type="project" value="InterPro"/>
</dbReference>
<feature type="non-terminal residue" evidence="2">
    <location>
        <position position="1"/>
    </location>
</feature>
<reference evidence="2 3" key="1">
    <citation type="submission" date="2016-09" db="EMBL/GenBank/DDBJ databases">
        <title>The draft genome of Dichanthelium oligosanthes: A C3 panicoid grass species.</title>
        <authorList>
            <person name="Studer A.J."/>
            <person name="Schnable J.C."/>
            <person name="Brutnell T.P."/>
        </authorList>
    </citation>
    <scope>NUCLEOTIDE SEQUENCE [LARGE SCALE GENOMIC DNA]</scope>
    <source>
        <strain evidence="3">cv. Kellogg 1175</strain>
        <tissue evidence="2">Leaf</tissue>
    </source>
</reference>
<proteinExistence type="predicted"/>
<evidence type="ECO:0000313" key="3">
    <source>
        <dbReference type="Proteomes" id="UP000095767"/>
    </source>
</evidence>
<evidence type="ECO:0000313" key="2">
    <source>
        <dbReference type="EMBL" id="OEL34237.1"/>
    </source>
</evidence>
<accession>A0A1E5WA30</accession>
<dbReference type="AlphaFoldDB" id="A0A1E5WA30"/>
<dbReference type="Pfam" id="PF13456">
    <property type="entry name" value="RVT_3"/>
    <property type="match status" value="1"/>
</dbReference>
<comment type="caution">
    <text evidence="2">The sequence shown here is derived from an EMBL/GenBank/DDBJ whole genome shotgun (WGS) entry which is preliminary data.</text>
</comment>
<organism evidence="2 3">
    <name type="scientific">Dichanthelium oligosanthes</name>
    <dbReference type="NCBI Taxonomy" id="888268"/>
    <lineage>
        <taxon>Eukaryota</taxon>
        <taxon>Viridiplantae</taxon>
        <taxon>Streptophyta</taxon>
        <taxon>Embryophyta</taxon>
        <taxon>Tracheophyta</taxon>
        <taxon>Spermatophyta</taxon>
        <taxon>Magnoliopsida</taxon>
        <taxon>Liliopsida</taxon>
        <taxon>Poales</taxon>
        <taxon>Poaceae</taxon>
        <taxon>PACMAD clade</taxon>
        <taxon>Panicoideae</taxon>
        <taxon>Panicodae</taxon>
        <taxon>Paniceae</taxon>
        <taxon>Dichantheliinae</taxon>
        <taxon>Dichanthelium</taxon>
    </lineage>
</organism>
<gene>
    <name evidence="2" type="ORF">BAE44_0004744</name>
</gene>
<feature type="domain" description="RNase H type-1" evidence="1">
    <location>
        <begin position="37"/>
        <end position="94"/>
    </location>
</feature>
<evidence type="ECO:0000259" key="1">
    <source>
        <dbReference type="Pfam" id="PF13456"/>
    </source>
</evidence>
<keyword evidence="3" id="KW-1185">Reference proteome</keyword>
<dbReference type="InterPro" id="IPR036397">
    <property type="entry name" value="RNaseH_sf"/>
</dbReference>